<keyword evidence="3" id="KW-1185">Reference proteome</keyword>
<dbReference type="AlphaFoldDB" id="A0A086T8U2"/>
<evidence type="ECO:0000313" key="3">
    <source>
        <dbReference type="Proteomes" id="UP000029964"/>
    </source>
</evidence>
<evidence type="ECO:0000313" key="2">
    <source>
        <dbReference type="EMBL" id="KFH45774.1"/>
    </source>
</evidence>
<evidence type="ECO:0000256" key="1">
    <source>
        <dbReference type="SAM" id="MobiDB-lite"/>
    </source>
</evidence>
<protein>
    <submittedName>
        <fullName evidence="2">Uncharacterized protein</fullName>
    </submittedName>
</protein>
<feature type="region of interest" description="Disordered" evidence="1">
    <location>
        <begin position="1"/>
        <end position="27"/>
    </location>
</feature>
<reference evidence="3" key="1">
    <citation type="journal article" date="2014" name="Genome Announc.">
        <title>Genome sequence and annotation of Acremonium chrysogenum, producer of the beta-lactam antibiotic cephalosporin C.</title>
        <authorList>
            <person name="Terfehr D."/>
            <person name="Dahlmann T.A."/>
            <person name="Specht T."/>
            <person name="Zadra I."/>
            <person name="Kuernsteiner H."/>
            <person name="Kueck U."/>
        </authorList>
    </citation>
    <scope>NUCLEOTIDE SEQUENCE [LARGE SCALE GENOMIC DNA]</scope>
    <source>
        <strain evidence="3">ATCC 11550 / CBS 779.69 / DSM 880 / IAM 14645 / JCM 23072 / IMI 49137</strain>
    </source>
</reference>
<sequence>MRCGAGVMHERKGGEEDGGEGGVHSSRRCQAKGPAAYHCNAPRRRPSLSTSLALCVPAICEANRTGGAVLGEASKKNQRNDVTDKDGKWVHVQSSEATGRTL</sequence>
<name>A0A086T8U2_HAPC1</name>
<dbReference type="Proteomes" id="UP000029964">
    <property type="component" value="Unassembled WGS sequence"/>
</dbReference>
<gene>
    <name evidence="2" type="ORF">ACRE_033690</name>
</gene>
<dbReference type="HOGENOM" id="CLU_2276616_0_0_1"/>
<proteinExistence type="predicted"/>
<accession>A0A086T8U2</accession>
<organism evidence="2 3">
    <name type="scientific">Hapsidospora chrysogenum (strain ATCC 11550 / CBS 779.69 / DSM 880 / IAM 14645 / JCM 23072 / IMI 49137)</name>
    <name type="common">Acremonium chrysogenum</name>
    <dbReference type="NCBI Taxonomy" id="857340"/>
    <lineage>
        <taxon>Eukaryota</taxon>
        <taxon>Fungi</taxon>
        <taxon>Dikarya</taxon>
        <taxon>Ascomycota</taxon>
        <taxon>Pezizomycotina</taxon>
        <taxon>Sordariomycetes</taxon>
        <taxon>Hypocreomycetidae</taxon>
        <taxon>Hypocreales</taxon>
        <taxon>Bionectriaceae</taxon>
        <taxon>Hapsidospora</taxon>
    </lineage>
</organism>
<comment type="caution">
    <text evidence="2">The sequence shown here is derived from an EMBL/GenBank/DDBJ whole genome shotgun (WGS) entry which is preliminary data.</text>
</comment>
<dbReference type="EMBL" id="JPKY01000027">
    <property type="protein sequence ID" value="KFH45774.1"/>
    <property type="molecule type" value="Genomic_DNA"/>
</dbReference>